<dbReference type="FunFam" id="3.30.70.270:FF:000026">
    <property type="entry name" value="Transposon Ty3-G Gag-Pol polyprotein"/>
    <property type="match status" value="1"/>
</dbReference>
<dbReference type="GO" id="GO:0003964">
    <property type="term" value="F:RNA-directed DNA polymerase activity"/>
    <property type="evidence" value="ECO:0007669"/>
    <property type="project" value="UniProtKB-EC"/>
</dbReference>
<dbReference type="PROSITE" id="PS50878">
    <property type="entry name" value="RT_POL"/>
    <property type="match status" value="1"/>
</dbReference>
<evidence type="ECO:0000313" key="5">
    <source>
        <dbReference type="Proteomes" id="UP000663880"/>
    </source>
</evidence>
<dbReference type="InterPro" id="IPR000477">
    <property type="entry name" value="RT_dom"/>
</dbReference>
<dbReference type="Gene3D" id="3.10.10.10">
    <property type="entry name" value="HIV Type 1 Reverse Transcriptase, subunit A, domain 1"/>
    <property type="match status" value="1"/>
</dbReference>
<dbReference type="SUPFAM" id="SSF56672">
    <property type="entry name" value="DNA/RNA polymerases"/>
    <property type="match status" value="1"/>
</dbReference>
<dbReference type="GO" id="GO:0003676">
    <property type="term" value="F:nucleic acid binding"/>
    <property type="evidence" value="ECO:0007669"/>
    <property type="project" value="InterPro"/>
</dbReference>
<dbReference type="EMBL" id="CAJOBZ010000012">
    <property type="protein sequence ID" value="CAF4836697.1"/>
    <property type="molecule type" value="Genomic_DNA"/>
</dbReference>
<dbReference type="EC" id="2.7.7.49" evidence="1"/>
<dbReference type="PANTHER" id="PTHR37984:SF5">
    <property type="entry name" value="PROTEIN NYNRIN-LIKE"/>
    <property type="match status" value="1"/>
</dbReference>
<dbReference type="PANTHER" id="PTHR37984">
    <property type="entry name" value="PROTEIN CBG26694"/>
    <property type="match status" value="1"/>
</dbReference>
<dbReference type="InterPro" id="IPR050951">
    <property type="entry name" value="Retrovirus_Pol_polyprotein"/>
</dbReference>
<evidence type="ECO:0000313" key="4">
    <source>
        <dbReference type="EMBL" id="CAF4836697.1"/>
    </source>
</evidence>
<evidence type="ECO:0000259" key="3">
    <source>
        <dbReference type="PROSITE" id="PS50878"/>
    </source>
</evidence>
<proteinExistence type="predicted"/>
<dbReference type="InterPro" id="IPR043128">
    <property type="entry name" value="Rev_trsase/Diguanyl_cyclase"/>
</dbReference>
<dbReference type="InterPro" id="IPR043502">
    <property type="entry name" value="DNA/RNA_pol_sf"/>
</dbReference>
<evidence type="ECO:0000256" key="2">
    <source>
        <dbReference type="ARBA" id="ARBA00023268"/>
    </source>
</evidence>
<dbReference type="Pfam" id="PF17921">
    <property type="entry name" value="Integrase_H2C2"/>
    <property type="match status" value="1"/>
</dbReference>
<dbReference type="InterPro" id="IPR041577">
    <property type="entry name" value="RT_RNaseH_2"/>
</dbReference>
<dbReference type="Gene3D" id="1.10.340.70">
    <property type="match status" value="1"/>
</dbReference>
<dbReference type="CDD" id="cd01647">
    <property type="entry name" value="RT_LTR"/>
    <property type="match status" value="1"/>
</dbReference>
<dbReference type="InterPro" id="IPR036397">
    <property type="entry name" value="RNaseH_sf"/>
</dbReference>
<reference evidence="4" key="1">
    <citation type="submission" date="2021-02" db="EMBL/GenBank/DDBJ databases">
        <authorList>
            <person name="Steward A R."/>
        </authorList>
    </citation>
    <scope>NUCLEOTIDE SEQUENCE</scope>
</reference>
<dbReference type="Gene3D" id="3.30.420.10">
    <property type="entry name" value="Ribonuclease H-like superfamily/Ribonuclease H"/>
    <property type="match status" value="1"/>
</dbReference>
<dbReference type="InterPro" id="IPR012337">
    <property type="entry name" value="RNaseH-like_sf"/>
</dbReference>
<evidence type="ECO:0000256" key="1">
    <source>
        <dbReference type="ARBA" id="ARBA00012493"/>
    </source>
</evidence>
<organism evidence="4 5">
    <name type="scientific">Pieris macdunnoughi</name>
    <dbReference type="NCBI Taxonomy" id="345717"/>
    <lineage>
        <taxon>Eukaryota</taxon>
        <taxon>Metazoa</taxon>
        <taxon>Ecdysozoa</taxon>
        <taxon>Arthropoda</taxon>
        <taxon>Hexapoda</taxon>
        <taxon>Insecta</taxon>
        <taxon>Pterygota</taxon>
        <taxon>Neoptera</taxon>
        <taxon>Endopterygota</taxon>
        <taxon>Lepidoptera</taxon>
        <taxon>Glossata</taxon>
        <taxon>Ditrysia</taxon>
        <taxon>Papilionoidea</taxon>
        <taxon>Pieridae</taxon>
        <taxon>Pierinae</taxon>
        <taxon>Pieris</taxon>
    </lineage>
</organism>
<dbReference type="InterPro" id="IPR041588">
    <property type="entry name" value="Integrase_H2C2"/>
</dbReference>
<dbReference type="CDD" id="cd09274">
    <property type="entry name" value="RNase_HI_RT_Ty3"/>
    <property type="match status" value="1"/>
</dbReference>
<name>A0A821RD52_9NEOP</name>
<dbReference type="AlphaFoldDB" id="A0A821RD52"/>
<dbReference type="OrthoDB" id="8022549at2759"/>
<dbReference type="Proteomes" id="UP000663880">
    <property type="component" value="Unassembled WGS sequence"/>
</dbReference>
<keyword evidence="2" id="KW-0511">Multifunctional enzyme</keyword>
<dbReference type="Pfam" id="PF17919">
    <property type="entry name" value="RT_RNaseH_2"/>
    <property type="match status" value="1"/>
</dbReference>
<dbReference type="Gene3D" id="3.30.70.270">
    <property type="match status" value="2"/>
</dbReference>
<dbReference type="SUPFAM" id="SSF53098">
    <property type="entry name" value="Ribonuclease H-like"/>
    <property type="match status" value="1"/>
</dbReference>
<accession>A0A821RD52</accession>
<comment type="caution">
    <text evidence="4">The sequence shown here is derived from an EMBL/GenBank/DDBJ whole genome shotgun (WGS) entry which is preliminary data.</text>
</comment>
<keyword evidence="5" id="KW-1185">Reference proteome</keyword>
<dbReference type="Pfam" id="PF00078">
    <property type="entry name" value="RVT_1"/>
    <property type="match status" value="1"/>
</dbReference>
<feature type="domain" description="Reverse transcriptase" evidence="3">
    <location>
        <begin position="80"/>
        <end position="262"/>
    </location>
</feature>
<sequence>MDSNRFEIFVNHLDLYQQSEINKLLEKYKSVFAKDKYDIGTVRDYEAHIDLMVDKYCYKRPYRCTPEDRREIENQILKLLKNNLIEDSYSPFAAPVTLAYKKEDERKTRLCIDFRELNKIVVPQSQPFPLIEDLMIKTVNCKYFTSLDINSAFWSIPLKITDRYKTAFVTQEGHFQWTCLPFGLKTAPAIFQRILGNIIRKYELSNFAVNFIDDILIFSKTFQEHLVHLSRLMEAILTEGFRLKFSKCSFANNHAKYLGHIIENNSIRPLKDYLTAVRNFPVPKTKKNIRQFLGKVNFHHKFIPHSAIILDPLHNLLRKDVKFIWSTECQESFEKIKTLLCSEPILNIYDPDLPIKIYTDASIKGVGAVLKQEDKNGDNRPVAYFSKKLNEVQKKKKAIYLECLAIKEAVKYWQHWLMGKEFMVYSDHKPLENMNIKSRTDEELGDLTYYLSQYNFKIKYNPGKLNREADCLSRNPVLEPYDNNDDFLKVVNIINLEDIKNDQNINLDIEKEKLIFENEIYHKKNSKSKKIILSEELSKTLIKDVHDTYCHIGRTQMISKITPFYTAKNIIANIKKFCDECEICIKNKSRRKSKYGLMSHLGPPTRPFEIISIDTIGGFGGSRSTKKYLHLLVDHFTRYAYILTSRNQSSSDFIKLIKNVRAIILIWY</sequence>
<protein>
    <recommendedName>
        <fullName evidence="1">RNA-directed DNA polymerase</fullName>
        <ecNumber evidence="1">2.7.7.49</ecNumber>
    </recommendedName>
</protein>
<gene>
    <name evidence="4" type="ORF">PMACD_LOCUS5745</name>
</gene>
<dbReference type="GO" id="GO:0042575">
    <property type="term" value="C:DNA polymerase complex"/>
    <property type="evidence" value="ECO:0007669"/>
    <property type="project" value="UniProtKB-ARBA"/>
</dbReference>